<keyword evidence="2 3" id="KW-0378">Hydrolase</keyword>
<dbReference type="GO" id="GO:0016787">
    <property type="term" value="F:hydrolase activity"/>
    <property type="evidence" value="ECO:0007669"/>
    <property type="project" value="UniProtKB-KW"/>
</dbReference>
<organism evidence="5 6">
    <name type="scientific">OM182 bacterium MED-G28</name>
    <dbReference type="NCBI Taxonomy" id="1986256"/>
    <lineage>
        <taxon>Bacteria</taxon>
        <taxon>Pseudomonadati</taxon>
        <taxon>Pseudomonadota</taxon>
        <taxon>Gammaproteobacteria</taxon>
        <taxon>OMG group</taxon>
        <taxon>OM182 clade</taxon>
    </lineage>
</organism>
<name>A0A2A5W9Z1_9GAMM</name>
<dbReference type="Pfam" id="PF00135">
    <property type="entry name" value="COesterase"/>
    <property type="match status" value="1"/>
</dbReference>
<reference evidence="5 6" key="1">
    <citation type="submission" date="2017-08" db="EMBL/GenBank/DDBJ databases">
        <title>Fine stratification of microbial communities through a metagenomic profile of the photic zone.</title>
        <authorList>
            <person name="Haro-Moreno J.M."/>
            <person name="Lopez-Perez M."/>
            <person name="De La Torre J."/>
            <person name="Picazo A."/>
            <person name="Camacho A."/>
            <person name="Rodriguez-Valera F."/>
        </authorList>
    </citation>
    <scope>NUCLEOTIDE SEQUENCE [LARGE SCALE GENOMIC DNA]</scope>
    <source>
        <strain evidence="5">MED-G28</strain>
    </source>
</reference>
<gene>
    <name evidence="5" type="ORF">CNF02_08915</name>
</gene>
<evidence type="ECO:0000259" key="4">
    <source>
        <dbReference type="Pfam" id="PF00135"/>
    </source>
</evidence>
<evidence type="ECO:0000256" key="3">
    <source>
        <dbReference type="RuleBase" id="RU361235"/>
    </source>
</evidence>
<dbReference type="InterPro" id="IPR019826">
    <property type="entry name" value="Carboxylesterase_B_AS"/>
</dbReference>
<dbReference type="SUPFAM" id="SSF53474">
    <property type="entry name" value="alpha/beta-Hydrolases"/>
    <property type="match status" value="1"/>
</dbReference>
<accession>A0A2A5W9Z1</accession>
<comment type="caution">
    <text evidence="5">The sequence shown here is derived from an EMBL/GenBank/DDBJ whole genome shotgun (WGS) entry which is preliminary data.</text>
</comment>
<dbReference type="Proteomes" id="UP000219329">
    <property type="component" value="Unassembled WGS sequence"/>
</dbReference>
<protein>
    <recommendedName>
        <fullName evidence="3">Carboxylic ester hydrolase</fullName>
        <ecNumber evidence="3">3.1.1.-</ecNumber>
    </recommendedName>
</protein>
<sequence>MPLVKRFLLICGLISLPVSVAVGEFSQVTTDSGIYEGLASQYADGVSVFQGISYAAPPVRDLRWKPPAPAIPFAGVRQADRAGPACWQARNSDDSLYARGNLNRSEDCLYLNVFSGADNLNANLPVMVWFHGGGNTAGHGGPLIFEGSNLASRGAVVVTANYRLGAFGFLAHPALTSESEQSSSGMYGILDQVEVLRWVQNNIADFGGDPSRVTIFGQSAGGTDVCLIMSSPLSEGLVHGVIGQSPGCIKTSNTLAEQGHERGENFARALGIVGTGDSALEAMRELPPQQIISAMSTAGSGGGPLIDGYVIPDRPYNQLQSGQQNRIPVLVGGLADEYFGLQQLSPEITEEQLDSYLQSAFGEAATEVKAAYNDIVKESPLDARKVITGDDGFILSSRMWARLVEARGDDAYVYFFTRKPPVFRLYVPEEKDLNNDGGQRTLGAYHSGELAYVFDNLDVVGLGWDDADRALSETIADYWVNFARTGNPNGPGLPHWPTYDASTDVVQILDVKVESTVHPRKAELDRMERLYLESR</sequence>
<keyword evidence="3" id="KW-0732">Signal</keyword>
<dbReference type="Gene3D" id="3.40.50.1820">
    <property type="entry name" value="alpha/beta hydrolase"/>
    <property type="match status" value="1"/>
</dbReference>
<dbReference type="EC" id="3.1.1.-" evidence="3"/>
<feature type="domain" description="Carboxylesterase type B" evidence="4">
    <location>
        <begin position="27"/>
        <end position="513"/>
    </location>
</feature>
<dbReference type="PANTHER" id="PTHR11559">
    <property type="entry name" value="CARBOXYLESTERASE"/>
    <property type="match status" value="1"/>
</dbReference>
<dbReference type="PROSITE" id="PS00122">
    <property type="entry name" value="CARBOXYLESTERASE_B_1"/>
    <property type="match status" value="1"/>
</dbReference>
<feature type="signal peptide" evidence="3">
    <location>
        <begin position="1"/>
        <end position="20"/>
    </location>
</feature>
<feature type="chain" id="PRO_5011834043" description="Carboxylic ester hydrolase" evidence="3">
    <location>
        <begin position="21"/>
        <end position="535"/>
    </location>
</feature>
<dbReference type="InterPro" id="IPR050309">
    <property type="entry name" value="Type-B_Carboxylest/Lipase"/>
</dbReference>
<evidence type="ECO:0000256" key="1">
    <source>
        <dbReference type="ARBA" id="ARBA00005964"/>
    </source>
</evidence>
<dbReference type="AlphaFoldDB" id="A0A2A5W9Z1"/>
<evidence type="ECO:0000256" key="2">
    <source>
        <dbReference type="ARBA" id="ARBA00022801"/>
    </source>
</evidence>
<dbReference type="InterPro" id="IPR002018">
    <property type="entry name" value="CarbesteraseB"/>
</dbReference>
<comment type="similarity">
    <text evidence="1 3">Belongs to the type-B carboxylesterase/lipase family.</text>
</comment>
<dbReference type="InterPro" id="IPR029058">
    <property type="entry name" value="AB_hydrolase_fold"/>
</dbReference>
<proteinExistence type="inferred from homology"/>
<dbReference type="EMBL" id="NTJZ01000009">
    <property type="protein sequence ID" value="PDH33299.1"/>
    <property type="molecule type" value="Genomic_DNA"/>
</dbReference>
<evidence type="ECO:0000313" key="5">
    <source>
        <dbReference type="EMBL" id="PDH33299.1"/>
    </source>
</evidence>
<evidence type="ECO:0000313" key="6">
    <source>
        <dbReference type="Proteomes" id="UP000219329"/>
    </source>
</evidence>